<proteinExistence type="predicted"/>
<organism evidence="1 2">
    <name type="scientific">Sphingobium tyrosinilyticum</name>
    <dbReference type="NCBI Taxonomy" id="2715436"/>
    <lineage>
        <taxon>Bacteria</taxon>
        <taxon>Pseudomonadati</taxon>
        <taxon>Pseudomonadota</taxon>
        <taxon>Alphaproteobacteria</taxon>
        <taxon>Sphingomonadales</taxon>
        <taxon>Sphingomonadaceae</taxon>
        <taxon>Sphingobium</taxon>
    </lineage>
</organism>
<dbReference type="Proteomes" id="UP001595957">
    <property type="component" value="Unassembled WGS sequence"/>
</dbReference>
<gene>
    <name evidence="1" type="ORF">ACFO3E_17310</name>
</gene>
<name>A0ABV9F217_9SPHN</name>
<reference evidence="2" key="1">
    <citation type="journal article" date="2019" name="Int. J. Syst. Evol. Microbiol.">
        <title>The Global Catalogue of Microorganisms (GCM) 10K type strain sequencing project: providing services to taxonomists for standard genome sequencing and annotation.</title>
        <authorList>
            <consortium name="The Broad Institute Genomics Platform"/>
            <consortium name="The Broad Institute Genome Sequencing Center for Infectious Disease"/>
            <person name="Wu L."/>
            <person name="Ma J."/>
        </authorList>
    </citation>
    <scope>NUCLEOTIDE SEQUENCE [LARGE SCALE GENOMIC DNA]</scope>
    <source>
        <strain evidence="2">NBRC 103632</strain>
    </source>
</reference>
<dbReference type="Gene3D" id="3.20.20.120">
    <property type="entry name" value="Enolase-like C-terminal domain"/>
    <property type="match status" value="1"/>
</dbReference>
<protein>
    <submittedName>
        <fullName evidence="1">Uncharacterized protein</fullName>
    </submittedName>
</protein>
<dbReference type="InterPro" id="IPR036849">
    <property type="entry name" value="Enolase-like_C_sf"/>
</dbReference>
<dbReference type="EMBL" id="JBHSFZ010000063">
    <property type="protein sequence ID" value="MFC4595916.1"/>
    <property type="molecule type" value="Genomic_DNA"/>
</dbReference>
<evidence type="ECO:0000313" key="1">
    <source>
        <dbReference type="EMBL" id="MFC4595916.1"/>
    </source>
</evidence>
<evidence type="ECO:0000313" key="2">
    <source>
        <dbReference type="Proteomes" id="UP001595957"/>
    </source>
</evidence>
<comment type="caution">
    <text evidence="1">The sequence shown here is derived from an EMBL/GenBank/DDBJ whole genome shotgun (WGS) entry which is preliminary data.</text>
</comment>
<keyword evidence="2" id="KW-1185">Reference proteome</keyword>
<accession>A0ABV9F217</accession>
<sequence length="63" mass="6728">MSLNITAGLGLGGNESYPDLFQPCDSFPDGVKVIDGHIGIPELPVVGFEGKFDFVKMMRGLAE</sequence>